<protein>
    <submittedName>
        <fullName evidence="1">MFS multidrug transporter</fullName>
    </submittedName>
</protein>
<keyword evidence="2" id="KW-1185">Reference proteome</keyword>
<accession>A0ACC3Z7K8</accession>
<evidence type="ECO:0000313" key="2">
    <source>
        <dbReference type="Proteomes" id="UP000805649"/>
    </source>
</evidence>
<reference evidence="1 2" key="1">
    <citation type="journal article" date="2020" name="Phytopathology">
        <title>Genome Sequence Resources of Colletotrichum truncatum, C. plurivorum, C. musicola, and C. sojae: Four Species Pathogenic to Soybean (Glycine max).</title>
        <authorList>
            <person name="Rogerio F."/>
            <person name="Boufleur T.R."/>
            <person name="Ciampi-Guillardi M."/>
            <person name="Sukno S.A."/>
            <person name="Thon M.R."/>
            <person name="Massola Junior N.S."/>
            <person name="Baroncelli R."/>
        </authorList>
    </citation>
    <scope>NUCLEOTIDE SEQUENCE [LARGE SCALE GENOMIC DNA]</scope>
    <source>
        <strain evidence="1 2">CMES1059</strain>
    </source>
</reference>
<name>A0ACC3Z7K8_COLTU</name>
<evidence type="ECO:0000313" key="1">
    <source>
        <dbReference type="EMBL" id="KAL0940054.1"/>
    </source>
</evidence>
<sequence length="598" mass="63778">MDREPDAHSMDRASTVRRRSIVTMTDRQTLYIDLNLTSTDMFPAVFADDKTSSNTYSQEREVSMNAEPIQPKKDDLVPLEVPPPPKYLSGTKLILVMACVTIVCWLMFLDSSIIVTAIPAITDEFHSLGDIGWYGSAYHLANAAFQPLTGKVYRYFSSKWSFFTFLMIFELGSLICGAAPSSTILIVGRVVAGVGSAGIMSGGLTIIAGSVPLEKRPALTGLLIGLANSGGVFGPVLGGVITQYSTWRWTFYINLPIGGLVLPLLVWTDIPDQVPKPSPMAVIPKLHHYLDFVGFVLCAGAAVLLLLALELGGKEEFSSPTVIGMLCGSAVALVAFLTWNYRKGDDALIPPSMAGKRPVWCAASTNFTMIGSAMIQIYLLPLYFQAVQGVTPSQSGVNVLPSILSQLAAALGGGILVGKLGYYLPWAVGGTAVTIIASGLFTTLTPTTPTAQWVIFQLLTGAGRGVVLQIPSIAVQANLPPEQISYGMSFVTFSQFMGSAVALAIGNAIFVGALKTDLPRFAPNVDPDLVIEAGATGFRKAVAEAALPGVLMAYVSSINKEFYLSLGLALASFCFSWGLGWKDIRPPNKSPKPDSRPS</sequence>
<dbReference type="EMBL" id="VUJX02000003">
    <property type="protein sequence ID" value="KAL0940054.1"/>
    <property type="molecule type" value="Genomic_DNA"/>
</dbReference>
<organism evidence="1 2">
    <name type="scientific">Colletotrichum truncatum</name>
    <name type="common">Anthracnose fungus</name>
    <name type="synonym">Colletotrichum capsici</name>
    <dbReference type="NCBI Taxonomy" id="5467"/>
    <lineage>
        <taxon>Eukaryota</taxon>
        <taxon>Fungi</taxon>
        <taxon>Dikarya</taxon>
        <taxon>Ascomycota</taxon>
        <taxon>Pezizomycotina</taxon>
        <taxon>Sordariomycetes</taxon>
        <taxon>Hypocreomycetidae</taxon>
        <taxon>Glomerellales</taxon>
        <taxon>Glomerellaceae</taxon>
        <taxon>Colletotrichum</taxon>
        <taxon>Colletotrichum truncatum species complex</taxon>
    </lineage>
</organism>
<gene>
    <name evidence="1" type="ORF">CTRU02_206664</name>
</gene>
<comment type="caution">
    <text evidence="1">The sequence shown here is derived from an EMBL/GenBank/DDBJ whole genome shotgun (WGS) entry which is preliminary data.</text>
</comment>
<dbReference type="Proteomes" id="UP000805649">
    <property type="component" value="Unassembled WGS sequence"/>
</dbReference>
<proteinExistence type="predicted"/>